<reference evidence="1 2" key="1">
    <citation type="submission" date="2016-01" db="EMBL/GenBank/DDBJ databases">
        <authorList>
            <person name="Oliw E.H."/>
        </authorList>
    </citation>
    <scope>NUCLEOTIDE SEQUENCE [LARGE SCALE GENOMIC DNA]</scope>
    <source>
        <strain evidence="1 2">PSS_7772B</strain>
    </source>
</reference>
<gene>
    <name evidence="1" type="ORF">HMPREF3208_00302</name>
</gene>
<feature type="non-terminal residue" evidence="1">
    <location>
        <position position="1"/>
    </location>
</feature>
<dbReference type="PATRIC" id="fig|2702.100.peg.284"/>
<dbReference type="Proteomes" id="UP000070687">
    <property type="component" value="Unassembled WGS sequence"/>
</dbReference>
<dbReference type="EMBL" id="LRQB01000010">
    <property type="protein sequence ID" value="KXA22444.1"/>
    <property type="molecule type" value="Genomic_DNA"/>
</dbReference>
<name>A0A133P1M0_GARVA</name>
<dbReference type="AlphaFoldDB" id="A0A133P1M0"/>
<accession>A0A133P1M0</accession>
<organism evidence="1 2">
    <name type="scientific">Gardnerella vaginalis</name>
    <dbReference type="NCBI Taxonomy" id="2702"/>
    <lineage>
        <taxon>Bacteria</taxon>
        <taxon>Bacillati</taxon>
        <taxon>Actinomycetota</taxon>
        <taxon>Actinomycetes</taxon>
        <taxon>Bifidobacteriales</taxon>
        <taxon>Bifidobacteriaceae</taxon>
        <taxon>Gardnerella</taxon>
    </lineage>
</organism>
<comment type="caution">
    <text evidence="1">The sequence shown here is derived from an EMBL/GenBank/DDBJ whole genome shotgun (WGS) entry which is preliminary data.</text>
</comment>
<protein>
    <submittedName>
        <fullName evidence="1">Uncharacterized protein</fullName>
    </submittedName>
</protein>
<proteinExistence type="predicted"/>
<sequence length="64" mass="7263">CFDAQAPKGIAHILYAVNLTAIRVMSLFFTQFCPGGECAENRFDYRKTLVLQGLRHDFLHTFGL</sequence>
<evidence type="ECO:0000313" key="2">
    <source>
        <dbReference type="Proteomes" id="UP000070687"/>
    </source>
</evidence>
<evidence type="ECO:0000313" key="1">
    <source>
        <dbReference type="EMBL" id="KXA22444.1"/>
    </source>
</evidence>